<dbReference type="Proteomes" id="UP000518266">
    <property type="component" value="Unassembled WGS sequence"/>
</dbReference>
<comment type="caution">
    <text evidence="1">The sequence shown here is derived from an EMBL/GenBank/DDBJ whole genome shotgun (WGS) entry which is preliminary data.</text>
</comment>
<evidence type="ECO:0000313" key="1">
    <source>
        <dbReference type="EMBL" id="KAF3832328.1"/>
    </source>
</evidence>
<sequence>MYRPHREWAAPQKGSEDPIEQTAVSLQSSCGRALAADEEGVVVYLYIRSTKCIRQGTNLCMESMSVEPPRSSCCFLCLSVQPFITLIPVFVTHYPSSCSMCSGLCFLSHSALWMSKALDWIFIFFPFLPRGTGADRPSLESSLSLLPSESSASSSLVALNGLSYLFFTHLSKGGSSALRLDGDGLCAALEDLIDVLLTEFGPFILIVHDGPVSTPSQQILNLLLRQLLLRRGLRGAEERDIQGHTTLQTKIKQFSNSPPPGGSSQAVIPATHALQHRFVQAQLEAGAIKHLPLVRVPGDQTVHLHCLVLTNPVAASLGL</sequence>
<accession>A0A7J5X7B6</accession>
<evidence type="ECO:0000313" key="2">
    <source>
        <dbReference type="Proteomes" id="UP000518266"/>
    </source>
</evidence>
<keyword evidence="2" id="KW-1185">Reference proteome</keyword>
<reference evidence="1 2" key="1">
    <citation type="submission" date="2020-03" db="EMBL/GenBank/DDBJ databases">
        <title>Dissostichus mawsoni Genome sequencing and assembly.</title>
        <authorList>
            <person name="Park H."/>
        </authorList>
    </citation>
    <scope>NUCLEOTIDE SEQUENCE [LARGE SCALE GENOMIC DNA]</scope>
    <source>
        <strain evidence="1">DM0001</strain>
        <tissue evidence="1">Muscle</tissue>
    </source>
</reference>
<protein>
    <submittedName>
        <fullName evidence="1">Uncharacterized protein</fullName>
    </submittedName>
</protein>
<name>A0A7J5X7B6_DISMA</name>
<dbReference type="AlphaFoldDB" id="A0A7J5X7B6"/>
<gene>
    <name evidence="1" type="ORF">F7725_025993</name>
</gene>
<organism evidence="1 2">
    <name type="scientific">Dissostichus mawsoni</name>
    <name type="common">Antarctic cod</name>
    <dbReference type="NCBI Taxonomy" id="36200"/>
    <lineage>
        <taxon>Eukaryota</taxon>
        <taxon>Metazoa</taxon>
        <taxon>Chordata</taxon>
        <taxon>Craniata</taxon>
        <taxon>Vertebrata</taxon>
        <taxon>Euteleostomi</taxon>
        <taxon>Actinopterygii</taxon>
        <taxon>Neopterygii</taxon>
        <taxon>Teleostei</taxon>
        <taxon>Neoteleostei</taxon>
        <taxon>Acanthomorphata</taxon>
        <taxon>Eupercaria</taxon>
        <taxon>Perciformes</taxon>
        <taxon>Notothenioidei</taxon>
        <taxon>Nototheniidae</taxon>
        <taxon>Dissostichus</taxon>
    </lineage>
</organism>
<dbReference type="EMBL" id="JAAKFY010000027">
    <property type="protein sequence ID" value="KAF3832328.1"/>
    <property type="molecule type" value="Genomic_DNA"/>
</dbReference>
<proteinExistence type="predicted"/>